<keyword evidence="1" id="KW-0472">Membrane</keyword>
<evidence type="ECO:0000313" key="5">
    <source>
        <dbReference type="Proteomes" id="UP000324611"/>
    </source>
</evidence>
<dbReference type="EMBL" id="VUOC01000003">
    <property type="protein sequence ID" value="KAA2241726.1"/>
    <property type="molecule type" value="Genomic_DNA"/>
</dbReference>
<dbReference type="PANTHER" id="PTHR30273">
    <property type="entry name" value="PERIPLASMIC SIGNAL SENSOR AND SIGMA FACTOR ACTIVATOR FECR-RELATED"/>
    <property type="match status" value="1"/>
</dbReference>
<feature type="transmembrane region" description="Helical" evidence="1">
    <location>
        <begin position="83"/>
        <end position="105"/>
    </location>
</feature>
<keyword evidence="5" id="KW-1185">Reference proteome</keyword>
<dbReference type="FunFam" id="2.60.120.1440:FF:000001">
    <property type="entry name" value="Putative anti-sigma factor"/>
    <property type="match status" value="1"/>
</dbReference>
<protein>
    <submittedName>
        <fullName evidence="4">FecR family protein</fullName>
    </submittedName>
</protein>
<dbReference type="InterPro" id="IPR032508">
    <property type="entry name" value="FecR_C"/>
</dbReference>
<reference evidence="4 5" key="1">
    <citation type="submission" date="2019-09" db="EMBL/GenBank/DDBJ databases">
        <title>Chitinophaga ginsengihumi sp. nov., isolated from soil of ginseng rhizosphere.</title>
        <authorList>
            <person name="Lee J."/>
        </authorList>
    </citation>
    <scope>NUCLEOTIDE SEQUENCE [LARGE SCALE GENOMIC DNA]</scope>
    <source>
        <strain evidence="4 5">BN140078</strain>
    </source>
</reference>
<name>A0A5B2VU12_9BACT</name>
<evidence type="ECO:0000313" key="4">
    <source>
        <dbReference type="EMBL" id="KAA2241726.1"/>
    </source>
</evidence>
<sequence>MQLPPDRMRYLMRQYIEGRCTREEMEELYAAIASAKDEELSGLLEDEFNATGPGPGVQEVDWDHLFNRIVKTRPATPTRRITAWWKYAAAAAVILLAGVGGFYWYQQQQVKPAIAMDQASRPAVQDAQPGGNKAVLTLADGSTVTLDSAGNRLMQQGSTAVHQQGGTLQYNAAGSNADVSYNTLTTPRGGQFQLTLPDGTKVWLNAASSLTFPVAFTGRERAVTLTGEAYFEVVHNAAMPFKVHVEGMEVADLGTRFNIMAYHDENAIKTTLIEGAVGVSDGRKEALLKPGQQAVLDKRSTAGLKVQAADIDQAIAWKNGEFFFDHTSIYEIMRQVSRWYDVEVGYQDSLNAYLSGNIRKNVNVSEVFRMLELAGDVRFKIENKKATVMK</sequence>
<comment type="caution">
    <text evidence="4">The sequence shown here is derived from an EMBL/GenBank/DDBJ whole genome shotgun (WGS) entry which is preliminary data.</text>
</comment>
<evidence type="ECO:0000259" key="3">
    <source>
        <dbReference type="Pfam" id="PF16344"/>
    </source>
</evidence>
<dbReference type="InterPro" id="IPR006860">
    <property type="entry name" value="FecR"/>
</dbReference>
<reference evidence="4 5" key="2">
    <citation type="submission" date="2019-09" db="EMBL/GenBank/DDBJ databases">
        <authorList>
            <person name="Jin C."/>
        </authorList>
    </citation>
    <scope>NUCLEOTIDE SEQUENCE [LARGE SCALE GENOMIC DNA]</scope>
    <source>
        <strain evidence="4 5">BN140078</strain>
    </source>
</reference>
<evidence type="ECO:0000259" key="2">
    <source>
        <dbReference type="Pfam" id="PF04773"/>
    </source>
</evidence>
<dbReference type="Pfam" id="PF16344">
    <property type="entry name" value="FecR_C"/>
    <property type="match status" value="1"/>
</dbReference>
<keyword evidence="1" id="KW-1133">Transmembrane helix</keyword>
<accession>A0A5B2VU12</accession>
<dbReference type="Gene3D" id="2.60.120.1440">
    <property type="match status" value="1"/>
</dbReference>
<keyword evidence="1" id="KW-0812">Transmembrane</keyword>
<dbReference type="InterPro" id="IPR012373">
    <property type="entry name" value="Ferrdict_sens_TM"/>
</dbReference>
<feature type="domain" description="FecR protein" evidence="2">
    <location>
        <begin position="183"/>
        <end position="277"/>
    </location>
</feature>
<feature type="domain" description="Protein FecR C-terminal" evidence="3">
    <location>
        <begin position="321"/>
        <end position="388"/>
    </location>
</feature>
<evidence type="ECO:0000256" key="1">
    <source>
        <dbReference type="SAM" id="Phobius"/>
    </source>
</evidence>
<dbReference type="Gene3D" id="3.55.50.30">
    <property type="match status" value="1"/>
</dbReference>
<dbReference type="GO" id="GO:0016989">
    <property type="term" value="F:sigma factor antagonist activity"/>
    <property type="evidence" value="ECO:0007669"/>
    <property type="project" value="TreeGrafter"/>
</dbReference>
<gene>
    <name evidence="4" type="ORF">F0L74_17790</name>
</gene>
<dbReference type="Pfam" id="PF04773">
    <property type="entry name" value="FecR"/>
    <property type="match status" value="1"/>
</dbReference>
<dbReference type="RefSeq" id="WP_149839233.1">
    <property type="nucleotide sequence ID" value="NZ_VUOC01000003.1"/>
</dbReference>
<proteinExistence type="predicted"/>
<dbReference type="Proteomes" id="UP000324611">
    <property type="component" value="Unassembled WGS sequence"/>
</dbReference>
<dbReference type="PANTHER" id="PTHR30273:SF2">
    <property type="entry name" value="PROTEIN FECR"/>
    <property type="match status" value="1"/>
</dbReference>
<organism evidence="4 5">
    <name type="scientific">Chitinophaga agrisoli</name>
    <dbReference type="NCBI Taxonomy" id="2607653"/>
    <lineage>
        <taxon>Bacteria</taxon>
        <taxon>Pseudomonadati</taxon>
        <taxon>Bacteroidota</taxon>
        <taxon>Chitinophagia</taxon>
        <taxon>Chitinophagales</taxon>
        <taxon>Chitinophagaceae</taxon>
        <taxon>Chitinophaga</taxon>
    </lineage>
</organism>
<dbReference type="AlphaFoldDB" id="A0A5B2VU12"/>